<dbReference type="PANTHER" id="PTHR44899">
    <property type="entry name" value="CAMK FAMILY PROTEIN KINASE"/>
    <property type="match status" value="1"/>
</dbReference>
<dbReference type="PROSITE" id="PS50011">
    <property type="entry name" value="PROTEIN_KINASE_DOM"/>
    <property type="match status" value="1"/>
</dbReference>
<evidence type="ECO:0000256" key="3">
    <source>
        <dbReference type="ARBA" id="ARBA00022679"/>
    </source>
</evidence>
<feature type="domain" description="Protein kinase" evidence="10">
    <location>
        <begin position="1"/>
        <end position="169"/>
    </location>
</feature>
<dbReference type="SUPFAM" id="SSF56112">
    <property type="entry name" value="Protein kinase-like (PK-like)"/>
    <property type="match status" value="1"/>
</dbReference>
<dbReference type="EC" id="2.7.11.1" evidence="1"/>
<keyword evidence="5" id="KW-0418">Kinase</keyword>
<keyword evidence="4" id="KW-0547">Nucleotide-binding</keyword>
<keyword evidence="3" id="KW-0808">Transferase</keyword>
<evidence type="ECO:0000313" key="12">
    <source>
        <dbReference type="RefSeq" id="XP_026192153.1"/>
    </source>
</evidence>
<evidence type="ECO:0000259" key="10">
    <source>
        <dbReference type="PROSITE" id="PS50011"/>
    </source>
</evidence>
<dbReference type="Pfam" id="PF00069">
    <property type="entry name" value="Pkinase"/>
    <property type="match status" value="1"/>
</dbReference>
<dbReference type="GO" id="GO:0004674">
    <property type="term" value="F:protein serine/threonine kinase activity"/>
    <property type="evidence" value="ECO:0007669"/>
    <property type="project" value="UniProtKB-KW"/>
</dbReference>
<evidence type="ECO:0000256" key="6">
    <source>
        <dbReference type="ARBA" id="ARBA00022840"/>
    </source>
</evidence>
<dbReference type="Gene3D" id="1.10.510.10">
    <property type="entry name" value="Transferase(Phosphotransferase) domain 1"/>
    <property type="match status" value="1"/>
</dbReference>
<evidence type="ECO:0000256" key="2">
    <source>
        <dbReference type="ARBA" id="ARBA00022527"/>
    </source>
</evidence>
<dbReference type="InterPro" id="IPR000719">
    <property type="entry name" value="Prot_kinase_dom"/>
</dbReference>
<sequence length="388" mass="39967">MSLSAHWQGHPPPQASAAAVTAAGAALPAVDKASEAGDGEGATARAHAAAPPRALTSAESTAEAAAAASAAAAERRRPHSTAAVAAAEDVSYKGDVWSLGVALLELATLSHPFKGGTPCDVADAAVAASLQQRLRGVYTPELRSFLFACLRVCPRKRKSAKELLVHPWLLEHIATPKQFIRWLDALYKAADEILARGLLREQQRRADLGTPSQAPSKPAVSAAAAAAAAETAAAAAAAEAAAAAAVAAAAAARRVPAQNFQPVAAGGPPKARSSASDPSSSVRRTICCSNYSATEELAQALGKPTPRGKGLLSLSTRSKRRPSVGDKPLNKAPPKGRCKHLPETVLQTETALSRVCLEAFVQRPLGNTHIASPPPLDRHKHGPLTEGL</sequence>
<proteinExistence type="predicted"/>
<dbReference type="GO" id="GO:0005524">
    <property type="term" value="F:ATP binding"/>
    <property type="evidence" value="ECO:0007669"/>
    <property type="project" value="UniProtKB-KW"/>
</dbReference>
<dbReference type="AlphaFoldDB" id="A0A6P6RW89"/>
<evidence type="ECO:0000313" key="11">
    <source>
        <dbReference type="Proteomes" id="UP000515125"/>
    </source>
</evidence>
<dbReference type="InterPro" id="IPR011009">
    <property type="entry name" value="Kinase-like_dom_sf"/>
</dbReference>
<dbReference type="RefSeq" id="XP_026192153.1">
    <property type="nucleotide sequence ID" value="XM_026336368.1"/>
</dbReference>
<comment type="catalytic activity">
    <reaction evidence="7">
        <text>L-threonyl-[protein] + ATP = O-phospho-L-threonyl-[protein] + ADP + H(+)</text>
        <dbReference type="Rhea" id="RHEA:46608"/>
        <dbReference type="Rhea" id="RHEA-COMP:11060"/>
        <dbReference type="Rhea" id="RHEA-COMP:11605"/>
        <dbReference type="ChEBI" id="CHEBI:15378"/>
        <dbReference type="ChEBI" id="CHEBI:30013"/>
        <dbReference type="ChEBI" id="CHEBI:30616"/>
        <dbReference type="ChEBI" id="CHEBI:61977"/>
        <dbReference type="ChEBI" id="CHEBI:456216"/>
        <dbReference type="EC" id="2.7.11.1"/>
    </reaction>
</comment>
<feature type="region of interest" description="Disordered" evidence="9">
    <location>
        <begin position="261"/>
        <end position="282"/>
    </location>
</feature>
<evidence type="ECO:0000256" key="4">
    <source>
        <dbReference type="ARBA" id="ARBA00022741"/>
    </source>
</evidence>
<keyword evidence="11" id="KW-1185">Reference proteome</keyword>
<gene>
    <name evidence="12" type="primary">LOC34621652</name>
</gene>
<feature type="region of interest" description="Disordered" evidence="9">
    <location>
        <begin position="366"/>
        <end position="388"/>
    </location>
</feature>
<evidence type="ECO:0000256" key="5">
    <source>
        <dbReference type="ARBA" id="ARBA00022777"/>
    </source>
</evidence>
<reference evidence="12" key="1">
    <citation type="submission" date="2025-08" db="UniProtKB">
        <authorList>
            <consortium name="RefSeq"/>
        </authorList>
    </citation>
    <scope>IDENTIFICATION</scope>
</reference>
<protein>
    <recommendedName>
        <fullName evidence="1">non-specific serine/threonine protein kinase</fullName>
        <ecNumber evidence="1">2.7.11.1</ecNumber>
    </recommendedName>
</protein>
<dbReference type="Proteomes" id="UP000515125">
    <property type="component" value="Unplaced"/>
</dbReference>
<feature type="region of interest" description="Disordered" evidence="9">
    <location>
        <begin position="1"/>
        <end position="20"/>
    </location>
</feature>
<name>A0A6P6RW89_9EIME</name>
<evidence type="ECO:0000256" key="1">
    <source>
        <dbReference type="ARBA" id="ARBA00012513"/>
    </source>
</evidence>
<feature type="region of interest" description="Disordered" evidence="9">
    <location>
        <begin position="31"/>
        <end position="53"/>
    </location>
</feature>
<dbReference type="OrthoDB" id="332480at2759"/>
<feature type="compositionally biased region" description="Low complexity" evidence="9">
    <location>
        <begin position="42"/>
        <end position="53"/>
    </location>
</feature>
<keyword evidence="2" id="KW-0723">Serine/threonine-protein kinase</keyword>
<keyword evidence="6" id="KW-0067">ATP-binding</keyword>
<comment type="catalytic activity">
    <reaction evidence="8">
        <text>L-seryl-[protein] + ATP = O-phospho-L-seryl-[protein] + ADP + H(+)</text>
        <dbReference type="Rhea" id="RHEA:17989"/>
        <dbReference type="Rhea" id="RHEA-COMP:9863"/>
        <dbReference type="Rhea" id="RHEA-COMP:11604"/>
        <dbReference type="ChEBI" id="CHEBI:15378"/>
        <dbReference type="ChEBI" id="CHEBI:29999"/>
        <dbReference type="ChEBI" id="CHEBI:30616"/>
        <dbReference type="ChEBI" id="CHEBI:83421"/>
        <dbReference type="ChEBI" id="CHEBI:456216"/>
        <dbReference type="EC" id="2.7.11.1"/>
    </reaction>
</comment>
<evidence type="ECO:0000256" key="9">
    <source>
        <dbReference type="SAM" id="MobiDB-lite"/>
    </source>
</evidence>
<accession>A0A6P6RW89</accession>
<feature type="compositionally biased region" description="Low complexity" evidence="9">
    <location>
        <begin position="268"/>
        <end position="282"/>
    </location>
</feature>
<dbReference type="PANTHER" id="PTHR44899:SF3">
    <property type="entry name" value="SERINE_THREONINE-PROTEIN KINASE NEK1"/>
    <property type="match status" value="1"/>
</dbReference>
<feature type="region of interest" description="Disordered" evidence="9">
    <location>
        <begin position="299"/>
        <end position="339"/>
    </location>
</feature>
<evidence type="ECO:0000256" key="7">
    <source>
        <dbReference type="ARBA" id="ARBA00047899"/>
    </source>
</evidence>
<evidence type="ECO:0000256" key="8">
    <source>
        <dbReference type="ARBA" id="ARBA00048679"/>
    </source>
</evidence>
<organism evidence="11 12">
    <name type="scientific">Cyclospora cayetanensis</name>
    <dbReference type="NCBI Taxonomy" id="88456"/>
    <lineage>
        <taxon>Eukaryota</taxon>
        <taxon>Sar</taxon>
        <taxon>Alveolata</taxon>
        <taxon>Apicomplexa</taxon>
        <taxon>Conoidasida</taxon>
        <taxon>Coccidia</taxon>
        <taxon>Eucoccidiorida</taxon>
        <taxon>Eimeriorina</taxon>
        <taxon>Eimeriidae</taxon>
        <taxon>Cyclospora</taxon>
    </lineage>
</organism>
<dbReference type="InterPro" id="IPR051131">
    <property type="entry name" value="NEK_Ser/Thr_kinase_NIMA"/>
</dbReference>
<dbReference type="GeneID" id="34621652"/>